<dbReference type="KEGG" id="slr:L21SP2_3130"/>
<accession>V5WKW9</accession>
<gene>
    <name evidence="3" type="ORF">L21SP2_3130</name>
</gene>
<dbReference type="HOGENOM" id="CLU_665496_0_0_12"/>
<keyword evidence="2" id="KW-0732">Signal</keyword>
<keyword evidence="4" id="KW-1185">Reference proteome</keyword>
<feature type="compositionally biased region" description="Acidic residues" evidence="1">
    <location>
        <begin position="42"/>
        <end position="86"/>
    </location>
</feature>
<dbReference type="STRING" id="1307761.L21SP2_3130"/>
<proteinExistence type="predicted"/>
<dbReference type="EMBL" id="CP006939">
    <property type="protein sequence ID" value="AHC16472.1"/>
    <property type="molecule type" value="Genomic_DNA"/>
</dbReference>
<protein>
    <submittedName>
        <fullName evidence="3">Uncharacterized protein</fullName>
    </submittedName>
</protein>
<evidence type="ECO:0000313" key="3">
    <source>
        <dbReference type="EMBL" id="AHC16472.1"/>
    </source>
</evidence>
<sequence>MNVNRLLPRNGAAAFALAFLLLFPSMLYAQDDVDDLFAVPDETVESQNDSESESESGDTDTEDDAENSESDVADDGADENGEDAIDLDALTTRDKPTVKGTVSLSGSIAGGFLDWPVPEEGAPYGDILWEEFDASVYYDMSSSVSVDARPLPYFRYFAKLSTSMDESRFSFPTPSVSELFIDYTLAERYFFRVGKQSMSWGQAQLLSNPGDLVSDVKDGIAVKMFMPLGVNGLTSVIYVKDGWLASTASPSPLDFAYASLFETSAGPFTLGFSGKFNRNLEQSLIGNMYVKTNVLGVDIALEGRGDFDVYPAKGDAGTAWGIGPSYLWPTTQALVHMFWESSDIGLQLIGEYRFSYGPEITTRIGPVPAEESAADTNLVWAENGVHRSGLGIVFTDARIFGLKPAVRWYHQYNDHSGQIVFGLTGSIAPLLNINIGLPVTYGQSWSYYRQNNEDPAGRVVSLVVQLSLSRSF</sequence>
<reference evidence="3 4" key="1">
    <citation type="journal article" date="2015" name="Stand. Genomic Sci.">
        <title>Complete genome sequence and description of Salinispira pacifica gen. nov., sp. nov., a novel spirochaete isolated form a hypersaline microbial mat.</title>
        <authorList>
            <person name="Ben Hania W."/>
            <person name="Joseph M."/>
            <person name="Schumann P."/>
            <person name="Bunk B."/>
            <person name="Fiebig A."/>
            <person name="Sproer C."/>
            <person name="Klenk H.P."/>
            <person name="Fardeau M.L."/>
            <person name="Spring S."/>
        </authorList>
    </citation>
    <scope>NUCLEOTIDE SEQUENCE [LARGE SCALE GENOMIC DNA]</scope>
    <source>
        <strain evidence="3 4">L21-RPul-D2</strain>
    </source>
</reference>
<dbReference type="AlphaFoldDB" id="V5WKW9"/>
<evidence type="ECO:0000256" key="1">
    <source>
        <dbReference type="SAM" id="MobiDB-lite"/>
    </source>
</evidence>
<dbReference type="RefSeq" id="WP_024269368.1">
    <property type="nucleotide sequence ID" value="NC_023035.1"/>
</dbReference>
<dbReference type="Proteomes" id="UP000018680">
    <property type="component" value="Chromosome"/>
</dbReference>
<evidence type="ECO:0000256" key="2">
    <source>
        <dbReference type="SAM" id="SignalP"/>
    </source>
</evidence>
<organism evidence="3 4">
    <name type="scientific">Salinispira pacifica</name>
    <dbReference type="NCBI Taxonomy" id="1307761"/>
    <lineage>
        <taxon>Bacteria</taxon>
        <taxon>Pseudomonadati</taxon>
        <taxon>Spirochaetota</taxon>
        <taxon>Spirochaetia</taxon>
        <taxon>Spirochaetales</taxon>
        <taxon>Spirochaetaceae</taxon>
        <taxon>Salinispira</taxon>
    </lineage>
</organism>
<feature type="region of interest" description="Disordered" evidence="1">
    <location>
        <begin position="40"/>
        <end position="92"/>
    </location>
</feature>
<feature type="signal peptide" evidence="2">
    <location>
        <begin position="1"/>
        <end position="29"/>
    </location>
</feature>
<name>V5WKW9_9SPIO</name>
<feature type="chain" id="PRO_5004742057" evidence="2">
    <location>
        <begin position="30"/>
        <end position="472"/>
    </location>
</feature>
<evidence type="ECO:0000313" key="4">
    <source>
        <dbReference type="Proteomes" id="UP000018680"/>
    </source>
</evidence>
<dbReference type="OrthoDB" id="354691at2"/>